<proteinExistence type="predicted"/>
<keyword evidence="2" id="KW-1185">Reference proteome</keyword>
<gene>
    <name evidence="1" type="ORF">ABID49_000070</name>
</gene>
<evidence type="ECO:0000313" key="1">
    <source>
        <dbReference type="EMBL" id="MET3574194.1"/>
    </source>
</evidence>
<evidence type="ECO:0000313" key="2">
    <source>
        <dbReference type="Proteomes" id="UP001549099"/>
    </source>
</evidence>
<dbReference type="EMBL" id="JBEPLW010000001">
    <property type="protein sequence ID" value="MET3574194.1"/>
    <property type="molecule type" value="Genomic_DNA"/>
</dbReference>
<dbReference type="RefSeq" id="WP_354194176.1">
    <property type="nucleotide sequence ID" value="NZ_JBEPLW010000001.1"/>
</dbReference>
<reference evidence="1 2" key="1">
    <citation type="submission" date="2024-06" db="EMBL/GenBank/DDBJ databases">
        <title>Genomic Encyclopedia of Type Strains, Phase IV (KMG-IV): sequencing the most valuable type-strain genomes for metagenomic binning, comparative biology and taxonomic classification.</title>
        <authorList>
            <person name="Goeker M."/>
        </authorList>
    </citation>
    <scope>NUCLEOTIDE SEQUENCE [LARGE SCALE GENOMIC DNA]</scope>
    <source>
        <strain evidence="1 2">DSM 26128</strain>
    </source>
</reference>
<name>A0ABV2G7U2_9BACL</name>
<protein>
    <submittedName>
        <fullName evidence="1">Uncharacterized protein</fullName>
    </submittedName>
</protein>
<accession>A0ABV2G7U2</accession>
<sequence>MNLLKYRSNCRIHYRDGAILFTGDRRKFSIKATETVYTEIHRMMGELSDGVTESRLSERYPAYGKLLELLEKQGLLYRIDARQLEQHGRTDYFRIVETEAENVGAALRQIDAARISLSPHFEAGRELAALLRENGLSVCTGCDQEDDVLVRAGGRDGRVNVVEGSGRVLAIAPANRREIGFLGSRRDSHDWISPGLIAPFVFCGLIMEIIGKGPDVFLINEDAEVQRKRLYRPGDGFPLDGEEAGEDSFARFNRLERFVGSRSSRILSINGNPEYDSYRQRPLQVCTIQYADPSDTVNNLFFADLDYERLAGFISATAFREVMRRAYGDAQPGEQAGSGTVLGPDEFPEWGTIRQLIEDKGMDLSLSAGEASGGGYWIRIGDLQAGRTVLFDFRVARDFLPLAVYSYISAKENGVDGDDLPFSVIGTIREPVEVNGSW</sequence>
<dbReference type="Proteomes" id="UP001549099">
    <property type="component" value="Unassembled WGS sequence"/>
</dbReference>
<comment type="caution">
    <text evidence="1">The sequence shown here is derived from an EMBL/GenBank/DDBJ whole genome shotgun (WGS) entry which is preliminary data.</text>
</comment>
<organism evidence="1 2">
    <name type="scientific">Bhargavaea ullalensis</name>
    <dbReference type="NCBI Taxonomy" id="1265685"/>
    <lineage>
        <taxon>Bacteria</taxon>
        <taxon>Bacillati</taxon>
        <taxon>Bacillota</taxon>
        <taxon>Bacilli</taxon>
        <taxon>Bacillales</taxon>
        <taxon>Caryophanaceae</taxon>
        <taxon>Bhargavaea</taxon>
    </lineage>
</organism>